<dbReference type="EMBL" id="BAABEX010000004">
    <property type="protein sequence ID" value="GAA4419395.1"/>
    <property type="molecule type" value="Genomic_DNA"/>
</dbReference>
<proteinExistence type="inferred from homology"/>
<name>A0ABP8L0M9_9BURK</name>
<dbReference type="Proteomes" id="UP001501788">
    <property type="component" value="Unassembled WGS sequence"/>
</dbReference>
<comment type="caution">
    <text evidence="6">The sequence shown here is derived from an EMBL/GenBank/DDBJ whole genome shotgun (WGS) entry which is preliminary data.</text>
</comment>
<sequence length="526" mass="58797">MKLKLRLLTVAAAAALLAAPALHAKTFKWASQGEISTWDIHSQNNALQNGLHANVYESLVYYNSRTFEVEPVLATAWKEISPTQVRFTLRQGVKFHDGSAFTADDAVYSLQRAMAKTSNFTPYVQGISRVAKVDNNTIDVFLSSPNPVLLRQMTELRIMSKAWAEKNKSVEPKDMKAAEENFAHRNAMGTGPYVLESWQPDVKMVFKRNPNWWGKMDGNVTEIVYTPIKSAATRIAALLSGEVDMVLDPTPQDLGRLRANADLKVIDGVENRTIFLGMDQFRDELPGSNVKGKNPLKDLRVRKALYHAIDADTISRNIMRGLGKPTGALVSPQVAGWTEGVAKRLPYSVDTAKKLLAEAGYPDGFEVDFACPNNRYINDEAICQAVTAMWSRIGVKAKLRTMPLVTYFPMIQRYEASIYMLGWGVPTFDALYSLQSLVRTVGQGGDGNYNVGRYSNQRMDYLVDRVKAETDAPVRARMLTEALQLSSDTVSHIPLHDQVIPWAMKKNIDLVHRADNRIDMRLVKVN</sequence>
<comment type="similarity">
    <text evidence="1">Belongs to the bacterial solute-binding protein 5 family.</text>
</comment>
<protein>
    <submittedName>
        <fullName evidence="6">ABC transporter substrate-binding protein</fullName>
    </submittedName>
</protein>
<reference evidence="7" key="1">
    <citation type="journal article" date="2019" name="Int. J. Syst. Evol. Microbiol.">
        <title>The Global Catalogue of Microorganisms (GCM) 10K type strain sequencing project: providing services to taxonomists for standard genome sequencing and annotation.</title>
        <authorList>
            <consortium name="The Broad Institute Genomics Platform"/>
            <consortium name="The Broad Institute Genome Sequencing Center for Infectious Disease"/>
            <person name="Wu L."/>
            <person name="Ma J."/>
        </authorList>
    </citation>
    <scope>NUCLEOTIDE SEQUENCE [LARGE SCALE GENOMIC DNA]</scope>
    <source>
        <strain evidence="7">JCM 31890</strain>
    </source>
</reference>
<evidence type="ECO:0000259" key="5">
    <source>
        <dbReference type="Pfam" id="PF00496"/>
    </source>
</evidence>
<keyword evidence="3 4" id="KW-0732">Signal</keyword>
<keyword evidence="7" id="KW-1185">Reference proteome</keyword>
<organism evidence="6 7">
    <name type="scientific">Acidovorax lacteus</name>
    <dbReference type="NCBI Taxonomy" id="1924988"/>
    <lineage>
        <taxon>Bacteria</taxon>
        <taxon>Pseudomonadati</taxon>
        <taxon>Pseudomonadota</taxon>
        <taxon>Betaproteobacteria</taxon>
        <taxon>Burkholderiales</taxon>
        <taxon>Comamonadaceae</taxon>
        <taxon>Acidovorax</taxon>
    </lineage>
</organism>
<accession>A0ABP8L0M9</accession>
<dbReference type="RefSeq" id="WP_345060976.1">
    <property type="nucleotide sequence ID" value="NZ_BAABEX010000004.1"/>
</dbReference>
<dbReference type="PANTHER" id="PTHR30290">
    <property type="entry name" value="PERIPLASMIC BINDING COMPONENT OF ABC TRANSPORTER"/>
    <property type="match status" value="1"/>
</dbReference>
<dbReference type="SUPFAM" id="SSF53850">
    <property type="entry name" value="Periplasmic binding protein-like II"/>
    <property type="match status" value="1"/>
</dbReference>
<evidence type="ECO:0000256" key="4">
    <source>
        <dbReference type="SAM" id="SignalP"/>
    </source>
</evidence>
<dbReference type="InterPro" id="IPR039424">
    <property type="entry name" value="SBP_5"/>
</dbReference>
<dbReference type="PANTHER" id="PTHR30290:SF9">
    <property type="entry name" value="OLIGOPEPTIDE-BINDING PROTEIN APPA"/>
    <property type="match status" value="1"/>
</dbReference>
<evidence type="ECO:0000313" key="6">
    <source>
        <dbReference type="EMBL" id="GAA4419395.1"/>
    </source>
</evidence>
<keyword evidence="2" id="KW-0813">Transport</keyword>
<dbReference type="Gene3D" id="3.40.190.10">
    <property type="entry name" value="Periplasmic binding protein-like II"/>
    <property type="match status" value="1"/>
</dbReference>
<dbReference type="InterPro" id="IPR030678">
    <property type="entry name" value="Peptide/Ni-bd"/>
</dbReference>
<evidence type="ECO:0000256" key="1">
    <source>
        <dbReference type="ARBA" id="ARBA00005695"/>
    </source>
</evidence>
<dbReference type="Pfam" id="PF00496">
    <property type="entry name" value="SBP_bac_5"/>
    <property type="match status" value="1"/>
</dbReference>
<feature type="domain" description="Solute-binding protein family 5" evidence="5">
    <location>
        <begin position="68"/>
        <end position="442"/>
    </location>
</feature>
<dbReference type="Gene3D" id="3.10.105.10">
    <property type="entry name" value="Dipeptide-binding Protein, Domain 3"/>
    <property type="match status" value="1"/>
</dbReference>
<evidence type="ECO:0000256" key="3">
    <source>
        <dbReference type="ARBA" id="ARBA00022729"/>
    </source>
</evidence>
<evidence type="ECO:0000313" key="7">
    <source>
        <dbReference type="Proteomes" id="UP001501788"/>
    </source>
</evidence>
<gene>
    <name evidence="6" type="ORF">GCM10023090_05640</name>
</gene>
<feature type="signal peptide" evidence="4">
    <location>
        <begin position="1"/>
        <end position="24"/>
    </location>
</feature>
<dbReference type="PIRSF" id="PIRSF002741">
    <property type="entry name" value="MppA"/>
    <property type="match status" value="1"/>
</dbReference>
<evidence type="ECO:0000256" key="2">
    <source>
        <dbReference type="ARBA" id="ARBA00022448"/>
    </source>
</evidence>
<dbReference type="CDD" id="cd08498">
    <property type="entry name" value="PBP2_NikA_DppA_OppA_like_2"/>
    <property type="match status" value="1"/>
</dbReference>
<dbReference type="InterPro" id="IPR000914">
    <property type="entry name" value="SBP_5_dom"/>
</dbReference>
<feature type="chain" id="PRO_5045982206" evidence="4">
    <location>
        <begin position="25"/>
        <end position="526"/>
    </location>
</feature>